<dbReference type="AlphaFoldDB" id="A0A815KA39"/>
<proteinExistence type="predicted"/>
<gene>
    <name evidence="1" type="ORF">GPM918_LOCUS32899</name>
    <name evidence="2" type="ORF">OVA965_LOCUS45001</name>
    <name evidence="3" type="ORF">SRO942_LOCUS33571</name>
    <name evidence="4" type="ORF">TMI583_LOCUS48141</name>
</gene>
<accession>A0A815KA39</accession>
<evidence type="ECO:0000313" key="1">
    <source>
        <dbReference type="EMBL" id="CAF1393236.1"/>
    </source>
</evidence>
<dbReference type="EMBL" id="CAJNOK010067501">
    <property type="protein sequence ID" value="CAF1654521.1"/>
    <property type="molecule type" value="Genomic_DNA"/>
</dbReference>
<comment type="caution">
    <text evidence="1">The sequence shown here is derived from an EMBL/GenBank/DDBJ whole genome shotgun (WGS) entry which is preliminary data.</text>
</comment>
<dbReference type="Proteomes" id="UP000681722">
    <property type="component" value="Unassembled WGS sequence"/>
</dbReference>
<dbReference type="Proteomes" id="UP000663829">
    <property type="component" value="Unassembled WGS sequence"/>
</dbReference>
<dbReference type="EMBL" id="CAJOBA010096663">
    <property type="protein sequence ID" value="CAF4505681.1"/>
    <property type="molecule type" value="Genomic_DNA"/>
</dbReference>
<protein>
    <submittedName>
        <fullName evidence="1">Uncharacterized protein</fullName>
    </submittedName>
</protein>
<evidence type="ECO:0000313" key="2">
    <source>
        <dbReference type="EMBL" id="CAF1654521.1"/>
    </source>
</evidence>
<evidence type="ECO:0000313" key="3">
    <source>
        <dbReference type="EMBL" id="CAF4287551.1"/>
    </source>
</evidence>
<sequence length="123" mass="14097">MKLTRYINGKSKDTPLCIALLCSPYDTCDNFNRTTDKCSYILHVHFDGIDSFPGVITSAKLIYAIPMKLKHHEKEKGFKEAADMCFQDYDETNEDATFDANDCNKHIEDFNKYANELSKKLAN</sequence>
<reference evidence="1" key="1">
    <citation type="submission" date="2021-02" db="EMBL/GenBank/DDBJ databases">
        <authorList>
            <person name="Nowell W R."/>
        </authorList>
    </citation>
    <scope>NUCLEOTIDE SEQUENCE</scope>
</reference>
<dbReference type="EMBL" id="CAJNOQ010017108">
    <property type="protein sequence ID" value="CAF1393236.1"/>
    <property type="molecule type" value="Genomic_DNA"/>
</dbReference>
<evidence type="ECO:0000313" key="5">
    <source>
        <dbReference type="Proteomes" id="UP000663829"/>
    </source>
</evidence>
<keyword evidence="5" id="KW-1185">Reference proteome</keyword>
<name>A0A815KA39_9BILA</name>
<dbReference type="EMBL" id="CAJOBC010082516">
    <property type="protein sequence ID" value="CAF4287551.1"/>
    <property type="molecule type" value="Genomic_DNA"/>
</dbReference>
<evidence type="ECO:0000313" key="4">
    <source>
        <dbReference type="EMBL" id="CAF4505681.1"/>
    </source>
</evidence>
<dbReference type="Proteomes" id="UP000682733">
    <property type="component" value="Unassembled WGS sequence"/>
</dbReference>
<dbReference type="Proteomes" id="UP000677228">
    <property type="component" value="Unassembled WGS sequence"/>
</dbReference>
<organism evidence="1 5">
    <name type="scientific">Didymodactylos carnosus</name>
    <dbReference type="NCBI Taxonomy" id="1234261"/>
    <lineage>
        <taxon>Eukaryota</taxon>
        <taxon>Metazoa</taxon>
        <taxon>Spiralia</taxon>
        <taxon>Gnathifera</taxon>
        <taxon>Rotifera</taxon>
        <taxon>Eurotatoria</taxon>
        <taxon>Bdelloidea</taxon>
        <taxon>Philodinida</taxon>
        <taxon>Philodinidae</taxon>
        <taxon>Didymodactylos</taxon>
    </lineage>
</organism>